<keyword evidence="8 12" id="KW-0378">Hydrolase</keyword>
<feature type="domain" description="Amidohydrolase-related" evidence="11">
    <location>
        <begin position="94"/>
        <end position="467"/>
    </location>
</feature>
<evidence type="ECO:0000313" key="12">
    <source>
        <dbReference type="EMBL" id="MBF4767623.1"/>
    </source>
</evidence>
<dbReference type="InterPro" id="IPR032466">
    <property type="entry name" value="Metal_Hydrolase"/>
</dbReference>
<proteinExistence type="inferred from homology"/>
<dbReference type="Pfam" id="PF01979">
    <property type="entry name" value="Amidohydro_1"/>
    <property type="match status" value="1"/>
</dbReference>
<evidence type="ECO:0000256" key="5">
    <source>
        <dbReference type="ARBA" id="ARBA00012863"/>
    </source>
</evidence>
<name>A0A930YI18_9ACTN</name>
<dbReference type="Proteomes" id="UP000660668">
    <property type="component" value="Unassembled WGS sequence"/>
</dbReference>
<dbReference type="GO" id="GO:0000256">
    <property type="term" value="P:allantoin catabolic process"/>
    <property type="evidence" value="ECO:0007669"/>
    <property type="project" value="InterPro"/>
</dbReference>
<protein>
    <recommendedName>
        <fullName evidence="5">allantoinase</fullName>
        <ecNumber evidence="5">3.5.2.5</ecNumber>
    </recommendedName>
</protein>
<evidence type="ECO:0000256" key="1">
    <source>
        <dbReference type="ARBA" id="ARBA00001947"/>
    </source>
</evidence>
<sequence>MRCASRPTGSSSPRWSSSSPSPTSATTTCRCCSRPTAIRPTVAADLVVKARRAVVGRREIPVSVGISRGRIVAVTSYDEELPAATSVTLDDDEVLLPGLVDTHVHVNEPGRTEWEGFATATAAAAAGGVTTILDMPLNSIPPTTTVAALEIKRAAAEGQCFVDVGFWGGAVPSNLADLAALHDAGVFGFKCFLLDSGVPEFPHLEEAAFGAAMRECARIGALMVVHAEDGALIEEHLVDGPRYSGFLASRPHESEDVAVARVIRQALQSGAKAHVVHLCSATALEAIRVGQRAGADVTVETCPHYLTFAAEQIDDGSTEFKCCPPIREAGNREQLWSALEAGDLDMVVSDHSPCTATLKRLGEGDFGRAWGGISSVQLGLPAVWTGARARGCSLVDVVRWMASTPASRVGLSDRGRIAVGAQADLVRFAPDASFVVDPVRLKHRNPVSAYAGLELVGEVRETWLRGVPVGDEDGPRGRLLAREETP</sequence>
<reference evidence="12" key="1">
    <citation type="submission" date="2020-11" db="EMBL/GenBank/DDBJ databases">
        <title>Nocardioides cynanchi sp. nov., isolated from soil of rhizosphere of Cynanchum wilfordii.</title>
        <authorList>
            <person name="Lee J.-S."/>
            <person name="Suh M.K."/>
            <person name="Kim J.-S."/>
        </authorList>
    </citation>
    <scope>NUCLEOTIDE SEQUENCE</scope>
    <source>
        <strain evidence="12">KCTC 19276</strain>
    </source>
</reference>
<keyword evidence="6" id="KW-0659">Purine metabolism</keyword>
<dbReference type="GO" id="GO:0005737">
    <property type="term" value="C:cytoplasm"/>
    <property type="evidence" value="ECO:0007669"/>
    <property type="project" value="TreeGrafter"/>
</dbReference>
<dbReference type="SUPFAM" id="SSF51338">
    <property type="entry name" value="Composite domain of metallo-dependent hydrolases"/>
    <property type="match status" value="1"/>
</dbReference>
<evidence type="ECO:0000256" key="2">
    <source>
        <dbReference type="ARBA" id="ARBA00004968"/>
    </source>
</evidence>
<evidence type="ECO:0000256" key="4">
    <source>
        <dbReference type="ARBA" id="ARBA00011881"/>
    </source>
</evidence>
<dbReference type="NCBIfam" id="TIGR03178">
    <property type="entry name" value="allantoinase"/>
    <property type="match status" value="1"/>
</dbReference>
<dbReference type="InterPro" id="IPR011059">
    <property type="entry name" value="Metal-dep_hydrolase_composite"/>
</dbReference>
<dbReference type="AlphaFoldDB" id="A0A930YI18"/>
<dbReference type="PANTHER" id="PTHR43668:SF2">
    <property type="entry name" value="ALLANTOINASE"/>
    <property type="match status" value="1"/>
</dbReference>
<comment type="pathway">
    <text evidence="2">Nitrogen metabolism; (S)-allantoin degradation; allantoate from (S)-allantoin: step 1/1.</text>
</comment>
<dbReference type="InterPro" id="IPR050138">
    <property type="entry name" value="DHOase/Allantoinase_Hydrolase"/>
</dbReference>
<dbReference type="GO" id="GO:0004038">
    <property type="term" value="F:allantoinase activity"/>
    <property type="evidence" value="ECO:0007669"/>
    <property type="project" value="UniProtKB-EC"/>
</dbReference>
<evidence type="ECO:0000256" key="3">
    <source>
        <dbReference type="ARBA" id="ARBA00010368"/>
    </source>
</evidence>
<evidence type="ECO:0000256" key="7">
    <source>
        <dbReference type="ARBA" id="ARBA00022723"/>
    </source>
</evidence>
<gene>
    <name evidence="12" type="primary">allB</name>
    <name evidence="12" type="ORF">ISU10_07580</name>
</gene>
<dbReference type="InterPro" id="IPR006680">
    <property type="entry name" value="Amidohydro-rel"/>
</dbReference>
<comment type="similarity">
    <text evidence="3">Belongs to the metallo-dependent hydrolases superfamily. Allantoinase family.</text>
</comment>
<dbReference type="Gene3D" id="3.20.20.140">
    <property type="entry name" value="Metal-dependent hydrolases"/>
    <property type="match status" value="1"/>
</dbReference>
<dbReference type="GO" id="GO:0008270">
    <property type="term" value="F:zinc ion binding"/>
    <property type="evidence" value="ECO:0007669"/>
    <property type="project" value="InterPro"/>
</dbReference>
<evidence type="ECO:0000256" key="10">
    <source>
        <dbReference type="SAM" id="MobiDB-lite"/>
    </source>
</evidence>
<accession>A0A930YI18</accession>
<organism evidence="12 13">
    <name type="scientific">Nocardioides agariphilus</name>
    <dbReference type="NCBI Taxonomy" id="433664"/>
    <lineage>
        <taxon>Bacteria</taxon>
        <taxon>Bacillati</taxon>
        <taxon>Actinomycetota</taxon>
        <taxon>Actinomycetes</taxon>
        <taxon>Propionibacteriales</taxon>
        <taxon>Nocardioidaceae</taxon>
        <taxon>Nocardioides</taxon>
    </lineage>
</organism>
<dbReference type="FunFam" id="3.20.20.140:FF:000032">
    <property type="entry name" value="Allantoinase Dal1"/>
    <property type="match status" value="1"/>
</dbReference>
<dbReference type="EC" id="3.5.2.5" evidence="5"/>
<dbReference type="PANTHER" id="PTHR43668">
    <property type="entry name" value="ALLANTOINASE"/>
    <property type="match status" value="1"/>
</dbReference>
<dbReference type="GO" id="GO:0050897">
    <property type="term" value="F:cobalt ion binding"/>
    <property type="evidence" value="ECO:0007669"/>
    <property type="project" value="InterPro"/>
</dbReference>
<evidence type="ECO:0000256" key="6">
    <source>
        <dbReference type="ARBA" id="ARBA00022631"/>
    </source>
</evidence>
<dbReference type="GO" id="GO:0006145">
    <property type="term" value="P:purine nucleobase catabolic process"/>
    <property type="evidence" value="ECO:0007669"/>
    <property type="project" value="TreeGrafter"/>
</dbReference>
<evidence type="ECO:0000313" key="13">
    <source>
        <dbReference type="Proteomes" id="UP000660668"/>
    </source>
</evidence>
<evidence type="ECO:0000256" key="8">
    <source>
        <dbReference type="ARBA" id="ARBA00022801"/>
    </source>
</evidence>
<feature type="region of interest" description="Disordered" evidence="10">
    <location>
        <begin position="1"/>
        <end position="30"/>
    </location>
</feature>
<comment type="cofactor">
    <cofactor evidence="1">
        <name>Zn(2+)</name>
        <dbReference type="ChEBI" id="CHEBI:29105"/>
    </cofactor>
</comment>
<keyword evidence="9" id="KW-0862">Zinc</keyword>
<dbReference type="EMBL" id="JADKPO010000008">
    <property type="protein sequence ID" value="MBF4767623.1"/>
    <property type="molecule type" value="Genomic_DNA"/>
</dbReference>
<evidence type="ECO:0000259" key="11">
    <source>
        <dbReference type="Pfam" id="PF01979"/>
    </source>
</evidence>
<keyword evidence="7" id="KW-0479">Metal-binding</keyword>
<comment type="caution">
    <text evidence="12">The sequence shown here is derived from an EMBL/GenBank/DDBJ whole genome shotgun (WGS) entry which is preliminary data.</text>
</comment>
<dbReference type="InterPro" id="IPR017593">
    <property type="entry name" value="Allantoinase"/>
</dbReference>
<keyword evidence="13" id="KW-1185">Reference proteome</keyword>
<evidence type="ECO:0000256" key="9">
    <source>
        <dbReference type="ARBA" id="ARBA00022833"/>
    </source>
</evidence>
<comment type="subunit">
    <text evidence="4">Homotetramer.</text>
</comment>
<dbReference type="SUPFAM" id="SSF51556">
    <property type="entry name" value="Metallo-dependent hydrolases"/>
    <property type="match status" value="1"/>
</dbReference>